<evidence type="ECO:0000313" key="2">
    <source>
        <dbReference type="EMBL" id="MBK7415672.1"/>
    </source>
</evidence>
<gene>
    <name evidence="2" type="ORF">IPJ38_11725</name>
</gene>
<reference evidence="2 3" key="1">
    <citation type="submission" date="2020-10" db="EMBL/GenBank/DDBJ databases">
        <title>Connecting structure to function with the recovery of over 1000 high-quality activated sludge metagenome-assembled genomes encoding full-length rRNA genes using long-read sequencing.</title>
        <authorList>
            <person name="Singleton C.M."/>
            <person name="Petriglieri F."/>
            <person name="Kristensen J.M."/>
            <person name="Kirkegaard R.H."/>
            <person name="Michaelsen T.Y."/>
            <person name="Andersen M.H."/>
            <person name="Karst S.M."/>
            <person name="Dueholm M.S."/>
            <person name="Nielsen P.H."/>
            <person name="Albertsen M."/>
        </authorList>
    </citation>
    <scope>NUCLEOTIDE SEQUENCE [LARGE SCALE GENOMIC DNA]</scope>
    <source>
        <strain evidence="2">EsbW_18-Q3-R4-48_BATAC.463</strain>
    </source>
</reference>
<evidence type="ECO:0000313" key="3">
    <source>
        <dbReference type="Proteomes" id="UP000739411"/>
    </source>
</evidence>
<dbReference type="Proteomes" id="UP000739411">
    <property type="component" value="Unassembled WGS sequence"/>
</dbReference>
<feature type="compositionally biased region" description="Low complexity" evidence="1">
    <location>
        <begin position="18"/>
        <end position="29"/>
    </location>
</feature>
<organism evidence="2 3">
    <name type="scientific">Candidatus Dechloromonas phosphorivorans</name>
    <dbReference type="NCBI Taxonomy" id="2899244"/>
    <lineage>
        <taxon>Bacteria</taxon>
        <taxon>Pseudomonadati</taxon>
        <taxon>Pseudomonadota</taxon>
        <taxon>Betaproteobacteria</taxon>
        <taxon>Rhodocyclales</taxon>
        <taxon>Azonexaceae</taxon>
        <taxon>Dechloromonas</taxon>
    </lineage>
</organism>
<comment type="caution">
    <text evidence="2">The sequence shown here is derived from an EMBL/GenBank/DDBJ whole genome shotgun (WGS) entry which is preliminary data.</text>
</comment>
<accession>A0A935JXT7</accession>
<protein>
    <submittedName>
        <fullName evidence="2">Uncharacterized protein</fullName>
    </submittedName>
</protein>
<feature type="compositionally biased region" description="Basic and acidic residues" evidence="1">
    <location>
        <begin position="1"/>
        <end position="17"/>
    </location>
</feature>
<proteinExistence type="predicted"/>
<name>A0A935JXT7_9RHOO</name>
<dbReference type="AlphaFoldDB" id="A0A935JXT7"/>
<dbReference type="EMBL" id="JADJMS010000022">
    <property type="protein sequence ID" value="MBK7415672.1"/>
    <property type="molecule type" value="Genomic_DNA"/>
</dbReference>
<sequence>MGAQAEDKESLFGDDLPKASAKPAASSSPGIKGFIHFELARAVDDPEHWSKMRTRADLSSAGNLGADIKWKLVPASTMTRSLAPLIFTTKM</sequence>
<feature type="region of interest" description="Disordered" evidence="1">
    <location>
        <begin position="1"/>
        <end position="30"/>
    </location>
</feature>
<evidence type="ECO:0000256" key="1">
    <source>
        <dbReference type="SAM" id="MobiDB-lite"/>
    </source>
</evidence>